<dbReference type="eggNOG" id="COG1404">
    <property type="taxonomic scope" value="Bacteria"/>
</dbReference>
<protein>
    <submittedName>
        <fullName evidence="3">Uncharacterized protein</fullName>
    </submittedName>
</protein>
<accession>Q022E8</accession>
<dbReference type="STRING" id="234267.Acid_3175"/>
<dbReference type="InterPro" id="IPR010620">
    <property type="entry name" value="SBBP_repeat"/>
</dbReference>
<sequence length="895" mass="92567" precursor="true">MRVGILLLAGTAMAAPPVVQWGNLPLSFEPNAGQSAAHVRYLARGSSYTLYLAPGETVLAGRNRSTLRTRLVGANTSASITAEAPQQSSSNYFIGNDPAKWHISIPNFARLRYAGVYPGIDLVYYGKDGNLEYDWVLSPGADPRQIRMTFESTDHPLIDKQGDLVIRSAGNEYRHQKPVIYQEVAGRRVPVAGGWTLHGGEAGFRLGAYDHEKELVIDPLLIYSTYYGGNGLDYAYAVAVDSIGNTYVAGASGSANFNILGTEDAFVMKLRPNGARLYTTFFGGAALDEAKGIAVDLQGNTYVTGNTGSLDFPVKGPIQAKTGGSGDAFVAKLNPAGALVYATYLGGGANDSGSAIALDAAGNAYIVGITFSTDFPTKNPFQAAKGAQQDAFVAKINPAGSSLVYSTYLGGNNVDEGYAIAVDASGNAYVTGYTASTNFPLQSPFRASNAASVDAFVTKINPAGSALVYSTYLGGTATDYGTAIAVDSSGSAYVTGIVTSDDFPVVNAIDNKLASHAVDDAFVTKFNPSGSALVYSTYLGGGSADDPYAIALDQAGNVYVTGRTNSSDFPLTNPIQTTRTAFDIFVTEINAAGSARLFSTFIGGSGSESGRGIAVDRLGNIHIAGEGTSTDFPVKNALQGASGGGSAPQDALVLLLGDVPPSSGPVITGVSDNLIDGGPVTPGGWFYVKGTELADVTRIWGGSDFADPNTLPTNLNGVEVWVNGVPVPVYFISPGQVNAQAPSNISGTFTVQVVRLGLASNTLTAPVAQIQPGLYYYQVGAKDYAAALFADYTIMGDPAVVPGTRKAKPGDIIQLYASGLAVSQSGSAITSPVPVAGVGVTIGTAAADVSFAGLVAPGQFQVNFTVPQLPDGEYSIKVSASGKTSPSNVLFEIGQ</sequence>
<dbReference type="HOGENOM" id="CLU_003594_0_0_0"/>
<dbReference type="InterPro" id="IPR052918">
    <property type="entry name" value="Motility_Chemotaxis_Reg"/>
</dbReference>
<dbReference type="PANTHER" id="PTHR35580:SF1">
    <property type="entry name" value="PHYTASE-LIKE DOMAIN-CONTAINING PROTEIN"/>
    <property type="match status" value="1"/>
</dbReference>
<dbReference type="Gene3D" id="2.120.10.30">
    <property type="entry name" value="TolB, C-terminal domain"/>
    <property type="match status" value="2"/>
</dbReference>
<dbReference type="AlphaFoldDB" id="Q022E8"/>
<gene>
    <name evidence="3" type="ordered locus">Acid_3175</name>
</gene>
<dbReference type="Pfam" id="PF25778">
    <property type="entry name" value="DUF7948"/>
    <property type="match status" value="1"/>
</dbReference>
<dbReference type="EMBL" id="CP000473">
    <property type="protein sequence ID" value="ABJ84152.1"/>
    <property type="molecule type" value="Genomic_DNA"/>
</dbReference>
<dbReference type="NCBIfam" id="TIGR03437">
    <property type="entry name" value="Soli_cterm"/>
    <property type="match status" value="1"/>
</dbReference>
<dbReference type="OrthoDB" id="127173at2"/>
<reference evidence="3" key="1">
    <citation type="submission" date="2006-10" db="EMBL/GenBank/DDBJ databases">
        <title>Complete sequence of Solibacter usitatus Ellin6076.</title>
        <authorList>
            <consortium name="US DOE Joint Genome Institute"/>
            <person name="Copeland A."/>
            <person name="Lucas S."/>
            <person name="Lapidus A."/>
            <person name="Barry K."/>
            <person name="Detter J.C."/>
            <person name="Glavina del Rio T."/>
            <person name="Hammon N."/>
            <person name="Israni S."/>
            <person name="Dalin E."/>
            <person name="Tice H."/>
            <person name="Pitluck S."/>
            <person name="Thompson L.S."/>
            <person name="Brettin T."/>
            <person name="Bruce D."/>
            <person name="Han C."/>
            <person name="Tapia R."/>
            <person name="Gilna P."/>
            <person name="Schmutz J."/>
            <person name="Larimer F."/>
            <person name="Land M."/>
            <person name="Hauser L."/>
            <person name="Kyrpides N."/>
            <person name="Mikhailova N."/>
            <person name="Janssen P.H."/>
            <person name="Kuske C.R."/>
            <person name="Richardson P."/>
        </authorList>
    </citation>
    <scope>NUCLEOTIDE SEQUENCE</scope>
    <source>
        <strain evidence="3">Ellin6076</strain>
    </source>
</reference>
<dbReference type="InterPro" id="IPR002909">
    <property type="entry name" value="IPT_dom"/>
</dbReference>
<dbReference type="eggNOG" id="COG1075">
    <property type="taxonomic scope" value="Bacteria"/>
</dbReference>
<evidence type="ECO:0000259" key="2">
    <source>
        <dbReference type="Pfam" id="PF25778"/>
    </source>
</evidence>
<organism evidence="3">
    <name type="scientific">Solibacter usitatus (strain Ellin6076)</name>
    <dbReference type="NCBI Taxonomy" id="234267"/>
    <lineage>
        <taxon>Bacteria</taxon>
        <taxon>Pseudomonadati</taxon>
        <taxon>Acidobacteriota</taxon>
        <taxon>Terriglobia</taxon>
        <taxon>Bryobacterales</taxon>
        <taxon>Solibacteraceae</taxon>
        <taxon>Candidatus Solibacter</taxon>
    </lineage>
</organism>
<feature type="domain" description="DUF7948" evidence="2">
    <location>
        <begin position="28"/>
        <end position="219"/>
    </location>
</feature>
<dbReference type="InterPro" id="IPR017803">
    <property type="entry name" value="CHP03437_C"/>
</dbReference>
<dbReference type="KEGG" id="sus:Acid_3175"/>
<dbReference type="Pfam" id="PF01833">
    <property type="entry name" value="TIG"/>
    <property type="match status" value="1"/>
</dbReference>
<proteinExistence type="predicted"/>
<dbReference type="InterPro" id="IPR011042">
    <property type="entry name" value="6-blade_b-propeller_TolB-like"/>
</dbReference>
<dbReference type="InParanoid" id="Q022E8"/>
<dbReference type="Pfam" id="PF06739">
    <property type="entry name" value="SBBP"/>
    <property type="match status" value="6"/>
</dbReference>
<evidence type="ECO:0000313" key="3">
    <source>
        <dbReference type="EMBL" id="ABJ84152.1"/>
    </source>
</evidence>
<dbReference type="InterPro" id="IPR057708">
    <property type="entry name" value="DUF7948"/>
</dbReference>
<dbReference type="SUPFAM" id="SSF101898">
    <property type="entry name" value="NHL repeat"/>
    <property type="match status" value="2"/>
</dbReference>
<name>Q022E8_SOLUE</name>
<dbReference type="SUPFAM" id="SSF81296">
    <property type="entry name" value="E set domains"/>
    <property type="match status" value="1"/>
</dbReference>
<dbReference type="PANTHER" id="PTHR35580">
    <property type="entry name" value="CELL SURFACE GLYCOPROTEIN (S-LAYER PROTEIN)-LIKE PROTEIN"/>
    <property type="match status" value="1"/>
</dbReference>
<feature type="domain" description="IPT/TIG" evidence="1">
    <location>
        <begin position="702"/>
        <end position="757"/>
    </location>
</feature>
<evidence type="ECO:0000259" key="1">
    <source>
        <dbReference type="Pfam" id="PF01833"/>
    </source>
</evidence>
<dbReference type="InterPro" id="IPR014756">
    <property type="entry name" value="Ig_E-set"/>
</dbReference>